<keyword evidence="1" id="KW-0472">Membrane</keyword>
<dbReference type="RefSeq" id="WP_014271544.1">
    <property type="nucleotide sequence ID" value="NC_016633.1"/>
</dbReference>
<keyword evidence="1" id="KW-1133">Transmembrane helix</keyword>
<feature type="transmembrane region" description="Helical" evidence="1">
    <location>
        <begin position="270"/>
        <end position="288"/>
    </location>
</feature>
<dbReference type="EMBL" id="CP003155">
    <property type="protein sequence ID" value="AEV30705.1"/>
    <property type="molecule type" value="Genomic_DNA"/>
</dbReference>
<accession>G8QXR1</accession>
<dbReference type="Proteomes" id="UP000005632">
    <property type="component" value="Chromosome"/>
</dbReference>
<evidence type="ECO:0000313" key="3">
    <source>
        <dbReference type="Proteomes" id="UP000005632"/>
    </source>
</evidence>
<protein>
    <submittedName>
        <fullName evidence="2">Uncharacterized protein</fullName>
    </submittedName>
</protein>
<dbReference type="AlphaFoldDB" id="G8QXR1"/>
<dbReference type="OrthoDB" id="366465at2"/>
<name>G8QXR1_SPHPG</name>
<dbReference type="STRING" id="158190.SpiGrapes_2955"/>
<dbReference type="HOGENOM" id="CLU_551958_0_0_12"/>
<organism evidence="2 3">
    <name type="scientific">Sphaerochaeta pleomorpha (strain ATCC BAA-1885 / DSM 22778 / Grapes)</name>
    <dbReference type="NCBI Taxonomy" id="158190"/>
    <lineage>
        <taxon>Bacteria</taxon>
        <taxon>Pseudomonadati</taxon>
        <taxon>Spirochaetota</taxon>
        <taxon>Spirochaetia</taxon>
        <taxon>Spirochaetales</taxon>
        <taxon>Sphaerochaetaceae</taxon>
        <taxon>Sphaerochaeta</taxon>
    </lineage>
</organism>
<dbReference type="eggNOG" id="ENOG5030W2Y">
    <property type="taxonomic scope" value="Bacteria"/>
</dbReference>
<evidence type="ECO:0000256" key="1">
    <source>
        <dbReference type="SAM" id="Phobius"/>
    </source>
</evidence>
<reference evidence="2 3" key="1">
    <citation type="submission" date="2011-11" db="EMBL/GenBank/DDBJ databases">
        <title>Complete sequence of Spirochaeta sp. grapes.</title>
        <authorList>
            <consortium name="US DOE Joint Genome Institute"/>
            <person name="Lucas S."/>
            <person name="Han J."/>
            <person name="Lapidus A."/>
            <person name="Cheng J.-F."/>
            <person name="Goodwin L."/>
            <person name="Pitluck S."/>
            <person name="Peters L."/>
            <person name="Ovchinnikova G."/>
            <person name="Munk A.C."/>
            <person name="Detter J.C."/>
            <person name="Han C."/>
            <person name="Tapia R."/>
            <person name="Land M."/>
            <person name="Hauser L."/>
            <person name="Kyrpides N."/>
            <person name="Ivanova N."/>
            <person name="Pagani I."/>
            <person name="Ritalahtilisa K."/>
            <person name="Loeffler F."/>
            <person name="Woyke T."/>
        </authorList>
    </citation>
    <scope>NUCLEOTIDE SEQUENCE [LARGE SCALE GENOMIC DNA]</scope>
    <source>
        <strain evidence="3">ATCC BAA-1885 / DSM 22778 / Grapes</strain>
    </source>
</reference>
<gene>
    <name evidence="2" type="ordered locus">SpiGrapes_2955</name>
</gene>
<proteinExistence type="predicted"/>
<sequence>MIDLRKHSSRHLETKIILPIPESKSYEREIHYYLFSPPQLYVNKTTYSETSMLHKFQCHGRYSSPEITLEELIDEDNEMSPLVVLKNYTASLEKDVTSIPERNVVHELQTVVNSLRHENKACLQDCKDMVKLGMVKDLRKTLEDWYVNINMLKDTVRDLLIHIRTKFSPDNRVLLAFLWADEAISLLDEKEAIDLYMATSPLNAQFPVILPKLLSFSREEANYRVREQYQSGSNNPETVQYRKAVLKKWTQSALYLVPEISRWPMRVSQILAGTAAAIAMAFATLAAIFAEKTFIKNSLQWALIVIIAYVFKDRIKEWLRSFFNAVLPKMMADEISSFLSPKTGARICTSRIKLNYLEFAEIPKEVKDIRRDNNNPFADMLPKEDVIHYVRNLIMHPYERKDNEQSQLPRENNFTLVTRIRLDDFLKEMDDPNDIVFRMDPNADELDQLNSERVYHLHLVIRECSIKDDIDLYSHYCIVLNKSGIVRIEQMPDN</sequence>
<evidence type="ECO:0000313" key="2">
    <source>
        <dbReference type="EMBL" id="AEV30705.1"/>
    </source>
</evidence>
<keyword evidence="1" id="KW-0812">Transmembrane</keyword>
<dbReference type="KEGG" id="sgp:SpiGrapes_2955"/>
<keyword evidence="3" id="KW-1185">Reference proteome</keyword>